<keyword evidence="2" id="KW-0238">DNA-binding</keyword>
<evidence type="ECO:0000313" key="7">
    <source>
        <dbReference type="Proteomes" id="UP000495940"/>
    </source>
</evidence>
<name>A0A6G5RMZ0_9ACTN</name>
<evidence type="ECO:0000256" key="1">
    <source>
        <dbReference type="ARBA" id="ARBA00023015"/>
    </source>
</evidence>
<keyword evidence="1" id="KW-0805">Transcription regulation</keyword>
<dbReference type="InterPro" id="IPR036390">
    <property type="entry name" value="WH_DNA-bd_sf"/>
</dbReference>
<feature type="domain" description="HTH hxlR-type" evidence="5">
    <location>
        <begin position="18"/>
        <end position="133"/>
    </location>
</feature>
<keyword evidence="3" id="KW-0804">Transcription</keyword>
<accession>A0A6G5RMZ0</accession>
<organism evidence="6 7">
    <name type="scientific">Streptomyces hawaiiensis</name>
    <dbReference type="NCBI Taxonomy" id="67305"/>
    <lineage>
        <taxon>Bacteria</taxon>
        <taxon>Bacillati</taxon>
        <taxon>Actinomycetota</taxon>
        <taxon>Actinomycetes</taxon>
        <taxon>Kitasatosporales</taxon>
        <taxon>Streptomycetaceae</taxon>
        <taxon>Streptomyces</taxon>
    </lineage>
</organism>
<dbReference type="EMBL" id="CP021978">
    <property type="protein sequence ID" value="QCD59146.1"/>
    <property type="molecule type" value="Genomic_DNA"/>
</dbReference>
<dbReference type="Gene3D" id="1.10.10.10">
    <property type="entry name" value="Winged helix-like DNA-binding domain superfamily/Winged helix DNA-binding domain"/>
    <property type="match status" value="1"/>
</dbReference>
<sequence length="154" mass="16852">MRATGWRNARPPNLAPTAPEDGDKRSWLEHEAGRADAVLTLVVDGSPRRRSSRGGRSPIPAPCGRTASCGNGISAKVLTETLRDLERHGLVARHVYAEVPPRVEYELAPRGHTPHASLQALGHGAERHFTEVLAARESCDARQRGRALCRVMQR</sequence>
<dbReference type="Pfam" id="PF01638">
    <property type="entry name" value="HxlR"/>
    <property type="match status" value="1"/>
</dbReference>
<dbReference type="PANTHER" id="PTHR33204:SF18">
    <property type="entry name" value="TRANSCRIPTIONAL REGULATORY PROTEIN"/>
    <property type="match status" value="1"/>
</dbReference>
<protein>
    <recommendedName>
        <fullName evidence="5">HTH hxlR-type domain-containing protein</fullName>
    </recommendedName>
</protein>
<proteinExistence type="predicted"/>
<evidence type="ECO:0000259" key="5">
    <source>
        <dbReference type="PROSITE" id="PS51118"/>
    </source>
</evidence>
<dbReference type="Proteomes" id="UP000495940">
    <property type="component" value="Chromosome"/>
</dbReference>
<dbReference type="InterPro" id="IPR036388">
    <property type="entry name" value="WH-like_DNA-bd_sf"/>
</dbReference>
<dbReference type="RefSeq" id="WP_179956577.1">
    <property type="nucleotide sequence ID" value="NZ_CP021978.1"/>
</dbReference>
<feature type="region of interest" description="Disordered" evidence="4">
    <location>
        <begin position="1"/>
        <end position="26"/>
    </location>
</feature>
<feature type="region of interest" description="Disordered" evidence="4">
    <location>
        <begin position="44"/>
        <end position="65"/>
    </location>
</feature>
<evidence type="ECO:0000313" key="6">
    <source>
        <dbReference type="EMBL" id="QCD59146.1"/>
    </source>
</evidence>
<dbReference type="AlphaFoldDB" id="A0A6G5RMZ0"/>
<gene>
    <name evidence="6" type="ORF">CEB94_33175</name>
</gene>
<dbReference type="GO" id="GO:0003677">
    <property type="term" value="F:DNA binding"/>
    <property type="evidence" value="ECO:0007669"/>
    <property type="project" value="UniProtKB-KW"/>
</dbReference>
<dbReference type="KEGG" id="shaw:CEB94_33175"/>
<keyword evidence="7" id="KW-1185">Reference proteome</keyword>
<dbReference type="PANTHER" id="PTHR33204">
    <property type="entry name" value="TRANSCRIPTIONAL REGULATOR, MARR FAMILY"/>
    <property type="match status" value="1"/>
</dbReference>
<reference evidence="6 7" key="1">
    <citation type="submission" date="2017-06" db="EMBL/GenBank/DDBJ databases">
        <title>Complete Genome Sequence of Streptomyces hawaiiensis NRRL 15010 and insights into acyldepsipeptides biosynthesis.</title>
        <authorList>
            <person name="Mariita R.M."/>
            <person name="Sello J.K."/>
        </authorList>
    </citation>
    <scope>NUCLEOTIDE SEQUENCE [LARGE SCALE GENOMIC DNA]</scope>
    <source>
        <strain evidence="6 7">ATCC 12236</strain>
    </source>
</reference>
<evidence type="ECO:0000256" key="3">
    <source>
        <dbReference type="ARBA" id="ARBA00023163"/>
    </source>
</evidence>
<evidence type="ECO:0000256" key="2">
    <source>
        <dbReference type="ARBA" id="ARBA00023125"/>
    </source>
</evidence>
<dbReference type="SUPFAM" id="SSF46785">
    <property type="entry name" value="Winged helix' DNA-binding domain"/>
    <property type="match status" value="1"/>
</dbReference>
<evidence type="ECO:0000256" key="4">
    <source>
        <dbReference type="SAM" id="MobiDB-lite"/>
    </source>
</evidence>
<dbReference type="PROSITE" id="PS51118">
    <property type="entry name" value="HTH_HXLR"/>
    <property type="match status" value="1"/>
</dbReference>
<dbReference type="InterPro" id="IPR002577">
    <property type="entry name" value="HTH_HxlR"/>
</dbReference>